<keyword evidence="9" id="KW-1185">Reference proteome</keyword>
<dbReference type="OrthoDB" id="9815809at2"/>
<feature type="transmembrane region" description="Helical" evidence="6">
    <location>
        <begin position="282"/>
        <end position="299"/>
    </location>
</feature>
<evidence type="ECO:0000313" key="8">
    <source>
        <dbReference type="EMBL" id="PTX51262.1"/>
    </source>
</evidence>
<sequence length="304" mass="32239">MPRQPEPDHGPAAEPAGTGIGLAWLLSDMTLVTGMTVLVKMTGTALPSVQVVFLRALIGLLLILPLIWKRRRDLLALHQPWRNGLRVLCNAMALNANFYALAALPLAMVNAIGYLRPIVTMVLSILLLGELIPRARWVGAAGIVAGVAIATGPQIAASLKGGAPGALPLAGLAAAFLSVLFGALALVQTRALRRESPTVMMLFYTLGLTVLTALPAAHAWQPVARETWPALLGIGALAQAGQYCFLRAYRAAEASALAPLSYGSILFATGAGWLFFGEVPAWNLLLGACVILACLLWTWRRTRP</sequence>
<name>A0A2T6B5F3_9RHOB</name>
<keyword evidence="5 6" id="KW-0472">Membrane</keyword>
<keyword evidence="3 6" id="KW-0812">Transmembrane</keyword>
<evidence type="ECO:0000256" key="2">
    <source>
        <dbReference type="ARBA" id="ARBA00009853"/>
    </source>
</evidence>
<evidence type="ECO:0000256" key="1">
    <source>
        <dbReference type="ARBA" id="ARBA00004141"/>
    </source>
</evidence>
<proteinExistence type="inferred from homology"/>
<dbReference type="Pfam" id="PF00892">
    <property type="entry name" value="EamA"/>
    <property type="match status" value="2"/>
</dbReference>
<protein>
    <submittedName>
        <fullName evidence="8">S-adenosylmethionine uptake transporter</fullName>
    </submittedName>
</protein>
<dbReference type="PANTHER" id="PTHR22911">
    <property type="entry name" value="ACYL-MALONYL CONDENSING ENZYME-RELATED"/>
    <property type="match status" value="1"/>
</dbReference>
<feature type="transmembrane region" description="Helical" evidence="6">
    <location>
        <begin position="257"/>
        <end position="276"/>
    </location>
</feature>
<reference evidence="8 9" key="1">
    <citation type="submission" date="2018-04" db="EMBL/GenBank/DDBJ databases">
        <title>Genomic Encyclopedia of Archaeal and Bacterial Type Strains, Phase II (KMG-II): from individual species to whole genera.</title>
        <authorList>
            <person name="Goeker M."/>
        </authorList>
    </citation>
    <scope>NUCLEOTIDE SEQUENCE [LARGE SCALE GENOMIC DNA]</scope>
    <source>
        <strain evidence="8 9">DSM 29329</strain>
    </source>
</reference>
<evidence type="ECO:0000256" key="4">
    <source>
        <dbReference type="ARBA" id="ARBA00022989"/>
    </source>
</evidence>
<dbReference type="InterPro" id="IPR000620">
    <property type="entry name" value="EamA_dom"/>
</dbReference>
<comment type="caution">
    <text evidence="8">The sequence shown here is derived from an EMBL/GenBank/DDBJ whole genome shotgun (WGS) entry which is preliminary data.</text>
</comment>
<feature type="transmembrane region" description="Helical" evidence="6">
    <location>
        <begin position="21"/>
        <end position="39"/>
    </location>
</feature>
<evidence type="ECO:0000259" key="7">
    <source>
        <dbReference type="Pfam" id="PF00892"/>
    </source>
</evidence>
<accession>A0A2T6B5F3</accession>
<dbReference type="PANTHER" id="PTHR22911:SF6">
    <property type="entry name" value="SOLUTE CARRIER FAMILY 35 MEMBER G1"/>
    <property type="match status" value="1"/>
</dbReference>
<keyword evidence="4 6" id="KW-1133">Transmembrane helix</keyword>
<feature type="transmembrane region" description="Helical" evidence="6">
    <location>
        <begin position="165"/>
        <end position="187"/>
    </location>
</feature>
<gene>
    <name evidence="8" type="ORF">C8N44_1035</name>
</gene>
<dbReference type="InterPro" id="IPR037185">
    <property type="entry name" value="EmrE-like"/>
</dbReference>
<comment type="similarity">
    <text evidence="2">Belongs to the drug/metabolite transporter (DMT) superfamily. 10 TMS drug/metabolite exporter (DME) (TC 2.A.7.3) family.</text>
</comment>
<comment type="subcellular location">
    <subcellularLocation>
        <location evidence="1">Membrane</location>
        <topology evidence="1">Multi-pass membrane protein</topology>
    </subcellularLocation>
</comment>
<feature type="transmembrane region" description="Helical" evidence="6">
    <location>
        <begin position="137"/>
        <end position="159"/>
    </location>
</feature>
<feature type="domain" description="EamA" evidence="7">
    <location>
        <begin position="20"/>
        <end position="150"/>
    </location>
</feature>
<evidence type="ECO:0000256" key="6">
    <source>
        <dbReference type="SAM" id="Phobius"/>
    </source>
</evidence>
<dbReference type="EMBL" id="QBKN01000003">
    <property type="protein sequence ID" value="PTX51262.1"/>
    <property type="molecule type" value="Genomic_DNA"/>
</dbReference>
<dbReference type="RefSeq" id="WP_107974666.1">
    <property type="nucleotide sequence ID" value="NZ_BMEZ01000003.1"/>
</dbReference>
<feature type="transmembrane region" description="Helical" evidence="6">
    <location>
        <begin position="199"/>
        <end position="221"/>
    </location>
</feature>
<dbReference type="Gene3D" id="1.10.3730.20">
    <property type="match status" value="1"/>
</dbReference>
<dbReference type="AlphaFoldDB" id="A0A2T6B5F3"/>
<evidence type="ECO:0000256" key="5">
    <source>
        <dbReference type="ARBA" id="ARBA00023136"/>
    </source>
</evidence>
<evidence type="ECO:0000313" key="9">
    <source>
        <dbReference type="Proteomes" id="UP000244069"/>
    </source>
</evidence>
<dbReference type="Proteomes" id="UP000244069">
    <property type="component" value="Unassembled WGS sequence"/>
</dbReference>
<dbReference type="GO" id="GO:0016020">
    <property type="term" value="C:membrane"/>
    <property type="evidence" value="ECO:0007669"/>
    <property type="project" value="UniProtKB-SubCell"/>
</dbReference>
<dbReference type="SUPFAM" id="SSF103481">
    <property type="entry name" value="Multidrug resistance efflux transporter EmrE"/>
    <property type="match status" value="2"/>
</dbReference>
<feature type="domain" description="EamA" evidence="7">
    <location>
        <begin position="171"/>
        <end position="297"/>
    </location>
</feature>
<evidence type="ECO:0000256" key="3">
    <source>
        <dbReference type="ARBA" id="ARBA00022692"/>
    </source>
</evidence>
<organism evidence="8 9">
    <name type="scientific">Allosediminivita pacifica</name>
    <dbReference type="NCBI Taxonomy" id="1267769"/>
    <lineage>
        <taxon>Bacteria</taxon>
        <taxon>Pseudomonadati</taxon>
        <taxon>Pseudomonadota</taxon>
        <taxon>Alphaproteobacteria</taxon>
        <taxon>Rhodobacterales</taxon>
        <taxon>Paracoccaceae</taxon>
        <taxon>Allosediminivita</taxon>
    </lineage>
</organism>
<feature type="transmembrane region" description="Helical" evidence="6">
    <location>
        <begin position="227"/>
        <end position="245"/>
    </location>
</feature>
<feature type="transmembrane region" description="Helical" evidence="6">
    <location>
        <begin position="45"/>
        <end position="67"/>
    </location>
</feature>
<feature type="transmembrane region" description="Helical" evidence="6">
    <location>
        <begin position="114"/>
        <end position="132"/>
    </location>
</feature>